<dbReference type="InterPro" id="IPR051907">
    <property type="entry name" value="DoxX-like_oxidoreductase"/>
</dbReference>
<keyword evidence="3" id="KW-1003">Cell membrane</keyword>
<dbReference type="Proteomes" id="UP000523821">
    <property type="component" value="Unassembled WGS sequence"/>
</dbReference>
<dbReference type="Pfam" id="PF07681">
    <property type="entry name" value="DoxX"/>
    <property type="match status" value="1"/>
</dbReference>
<evidence type="ECO:0000256" key="5">
    <source>
        <dbReference type="ARBA" id="ARBA00022989"/>
    </source>
</evidence>
<evidence type="ECO:0000256" key="3">
    <source>
        <dbReference type="ARBA" id="ARBA00022475"/>
    </source>
</evidence>
<evidence type="ECO:0000256" key="7">
    <source>
        <dbReference type="SAM" id="Phobius"/>
    </source>
</evidence>
<gene>
    <name evidence="8" type="ORF">GGQ63_001810</name>
</gene>
<protein>
    <submittedName>
        <fullName evidence="8">Putative oxidoreductase</fullName>
    </submittedName>
</protein>
<accession>A0A7W9FKJ7</accession>
<evidence type="ECO:0000313" key="8">
    <source>
        <dbReference type="EMBL" id="MBB5752756.1"/>
    </source>
</evidence>
<comment type="subcellular location">
    <subcellularLocation>
        <location evidence="1">Cell membrane</location>
        <topology evidence="1">Multi-pass membrane protein</topology>
    </subcellularLocation>
</comment>
<feature type="transmembrane region" description="Helical" evidence="7">
    <location>
        <begin position="95"/>
        <end position="111"/>
    </location>
</feature>
<sequence length="192" mass="20329">MSHLDLAESRPRLFIPPLGRLYAGFAQPASWLALRLVVGGALALEGWPKIVAPLAQTGFVESIGFHPGWLWSPLLAAMQFFGGIAIALGLFTRPIALANAVMLAITYWFHVTHPYGDAFLTPAGIEALGAAGQTLFTPAGLARLADGGAGFLAQVQDKANMLSAIWTVATLVFAGYGGGPLSLDRLLVKREF</sequence>
<reference evidence="8 9" key="1">
    <citation type="submission" date="2020-08" db="EMBL/GenBank/DDBJ databases">
        <title>Genomic Encyclopedia of Type Strains, Phase IV (KMG-IV): sequencing the most valuable type-strain genomes for metagenomic binning, comparative biology and taxonomic classification.</title>
        <authorList>
            <person name="Goeker M."/>
        </authorList>
    </citation>
    <scope>NUCLEOTIDE SEQUENCE [LARGE SCALE GENOMIC DNA]</scope>
    <source>
        <strain evidence="8 9">DSM 16268</strain>
    </source>
</reference>
<organism evidence="8 9">
    <name type="scientific">Prosthecomicrobium pneumaticum</name>
    <dbReference type="NCBI Taxonomy" id="81895"/>
    <lineage>
        <taxon>Bacteria</taxon>
        <taxon>Pseudomonadati</taxon>
        <taxon>Pseudomonadota</taxon>
        <taxon>Alphaproteobacteria</taxon>
        <taxon>Hyphomicrobiales</taxon>
        <taxon>Kaistiaceae</taxon>
        <taxon>Prosthecomicrobium</taxon>
    </lineage>
</organism>
<proteinExistence type="inferred from homology"/>
<dbReference type="InterPro" id="IPR032808">
    <property type="entry name" value="DoxX"/>
</dbReference>
<comment type="similarity">
    <text evidence="2">Belongs to the DoxX family.</text>
</comment>
<dbReference type="AlphaFoldDB" id="A0A7W9FKJ7"/>
<dbReference type="PANTHER" id="PTHR33452">
    <property type="entry name" value="OXIDOREDUCTASE CATD-RELATED"/>
    <property type="match status" value="1"/>
</dbReference>
<keyword evidence="5 7" id="KW-1133">Transmembrane helix</keyword>
<comment type="caution">
    <text evidence="8">The sequence shown here is derived from an EMBL/GenBank/DDBJ whole genome shotgun (WGS) entry which is preliminary data.</text>
</comment>
<feature type="transmembrane region" description="Helical" evidence="7">
    <location>
        <begin position="164"/>
        <end position="183"/>
    </location>
</feature>
<keyword evidence="4 7" id="KW-0812">Transmembrane</keyword>
<evidence type="ECO:0000256" key="1">
    <source>
        <dbReference type="ARBA" id="ARBA00004651"/>
    </source>
</evidence>
<evidence type="ECO:0000256" key="6">
    <source>
        <dbReference type="ARBA" id="ARBA00023136"/>
    </source>
</evidence>
<name>A0A7W9FKJ7_9HYPH</name>
<dbReference type="RefSeq" id="WP_183854840.1">
    <property type="nucleotide sequence ID" value="NZ_JACHOO010000003.1"/>
</dbReference>
<keyword evidence="9" id="KW-1185">Reference proteome</keyword>
<keyword evidence="6 7" id="KW-0472">Membrane</keyword>
<dbReference type="EMBL" id="JACHOO010000003">
    <property type="protein sequence ID" value="MBB5752756.1"/>
    <property type="molecule type" value="Genomic_DNA"/>
</dbReference>
<dbReference type="PANTHER" id="PTHR33452:SF1">
    <property type="entry name" value="INNER MEMBRANE PROTEIN YPHA-RELATED"/>
    <property type="match status" value="1"/>
</dbReference>
<evidence type="ECO:0000256" key="4">
    <source>
        <dbReference type="ARBA" id="ARBA00022692"/>
    </source>
</evidence>
<feature type="transmembrane region" description="Helical" evidence="7">
    <location>
        <begin position="69"/>
        <end position="88"/>
    </location>
</feature>
<dbReference type="GO" id="GO:0005886">
    <property type="term" value="C:plasma membrane"/>
    <property type="evidence" value="ECO:0007669"/>
    <property type="project" value="UniProtKB-SubCell"/>
</dbReference>
<evidence type="ECO:0000256" key="2">
    <source>
        <dbReference type="ARBA" id="ARBA00006679"/>
    </source>
</evidence>
<evidence type="ECO:0000313" key="9">
    <source>
        <dbReference type="Proteomes" id="UP000523821"/>
    </source>
</evidence>